<proteinExistence type="predicted"/>
<dbReference type="AlphaFoldDB" id="A0A947DGM5"/>
<dbReference type="Proteomes" id="UP000717364">
    <property type="component" value="Unassembled WGS sequence"/>
</dbReference>
<dbReference type="RefSeq" id="WP_215609284.1">
    <property type="nucleotide sequence ID" value="NZ_JADOES010000022.1"/>
</dbReference>
<comment type="caution">
    <text evidence="1">The sequence shown here is derived from an EMBL/GenBank/DDBJ whole genome shotgun (WGS) entry which is preliminary data.</text>
</comment>
<evidence type="ECO:0000313" key="2">
    <source>
        <dbReference type="Proteomes" id="UP000717364"/>
    </source>
</evidence>
<gene>
    <name evidence="1" type="ORF">IXB50_12375</name>
</gene>
<evidence type="ECO:0000313" key="1">
    <source>
        <dbReference type="EMBL" id="MBT9316218.1"/>
    </source>
</evidence>
<reference evidence="1" key="1">
    <citation type="submission" date="2020-11" db="EMBL/GenBank/DDBJ databases">
        <authorList>
            <person name="Konstantinou D."/>
            <person name="Gkelis S."/>
            <person name="Popin R."/>
            <person name="Fewer D."/>
            <person name="Sivonen K."/>
        </authorList>
    </citation>
    <scope>NUCLEOTIDE SEQUENCE</scope>
    <source>
        <strain evidence="1">TAU-MAC 1115</strain>
    </source>
</reference>
<name>A0A947DGM5_9CYAN</name>
<sequence length="156" mass="18360">MLSLDTLRQETYTNWEVLHFCKAAYPHASLSWNVDDATAQRLPYTNQPFKTDIRQQFGDLRKRHTWQQAAIYYAALSMLSGDLESWQVLCWATIPNYLGHDLIMEHYQTELHDCLFQMPRFIEIIKAGLEQLYQRPDLSEERAQIEASRNINLLPV</sequence>
<keyword evidence="2" id="KW-1185">Reference proteome</keyword>
<dbReference type="EMBL" id="JADOES010000022">
    <property type="protein sequence ID" value="MBT9316218.1"/>
    <property type="molecule type" value="Genomic_DNA"/>
</dbReference>
<accession>A0A947DGM5</accession>
<organism evidence="1 2">
    <name type="scientific">Leptothoe spongobia TAU-MAC 1115</name>
    <dbReference type="NCBI Taxonomy" id="1967444"/>
    <lineage>
        <taxon>Bacteria</taxon>
        <taxon>Bacillati</taxon>
        <taxon>Cyanobacteriota</taxon>
        <taxon>Cyanophyceae</taxon>
        <taxon>Nodosilineales</taxon>
        <taxon>Cymatolegaceae</taxon>
        <taxon>Leptothoe</taxon>
        <taxon>Leptothoe spongobia</taxon>
    </lineage>
</organism>
<reference evidence="1" key="2">
    <citation type="journal article" date="2021" name="Mar. Drugs">
        <title>Genome Reduction and Secondary Metabolism of the Marine Sponge-Associated Cyanobacterium Leptothoe.</title>
        <authorList>
            <person name="Konstantinou D."/>
            <person name="Popin R.V."/>
            <person name="Fewer D.P."/>
            <person name="Sivonen K."/>
            <person name="Gkelis S."/>
        </authorList>
    </citation>
    <scope>NUCLEOTIDE SEQUENCE</scope>
    <source>
        <strain evidence="1">TAU-MAC 1115</strain>
    </source>
</reference>
<protein>
    <submittedName>
        <fullName evidence="1">Uncharacterized protein</fullName>
    </submittedName>
</protein>